<organism evidence="1 2">
    <name type="scientific">Yersinia intermedia</name>
    <dbReference type="NCBI Taxonomy" id="631"/>
    <lineage>
        <taxon>Bacteria</taxon>
        <taxon>Pseudomonadati</taxon>
        <taxon>Pseudomonadota</taxon>
        <taxon>Gammaproteobacteria</taxon>
        <taxon>Enterobacterales</taxon>
        <taxon>Yersiniaceae</taxon>
        <taxon>Yersinia</taxon>
    </lineage>
</organism>
<reference evidence="1 2" key="1">
    <citation type="submission" date="2017-05" db="EMBL/GenBank/DDBJ databases">
        <title>Whole genome sequencing of Yersinia kristensenii.</title>
        <authorList>
            <person name="Campioni F."/>
        </authorList>
    </citation>
    <scope>NUCLEOTIDE SEQUENCE [LARGE SCALE GENOMIC DNA]</scope>
    <source>
        <strain evidence="1 2">CFSAN060536</strain>
    </source>
</reference>
<comment type="caution">
    <text evidence="1">The sequence shown here is derived from an EMBL/GenBank/DDBJ whole genome shotgun (WGS) entry which is preliminary data.</text>
</comment>
<evidence type="ECO:0000313" key="2">
    <source>
        <dbReference type="Proteomes" id="UP000196440"/>
    </source>
</evidence>
<gene>
    <name evidence="1" type="ORF">CBW57_21115</name>
</gene>
<protein>
    <submittedName>
        <fullName evidence="1">Uncharacterized protein</fullName>
    </submittedName>
</protein>
<proteinExistence type="predicted"/>
<dbReference type="AlphaFoldDB" id="A0A208ZMM6"/>
<accession>A0A208ZMM6</accession>
<name>A0A208ZMM6_YERIN</name>
<evidence type="ECO:0000313" key="1">
    <source>
        <dbReference type="EMBL" id="OVZ81718.1"/>
    </source>
</evidence>
<dbReference type="RefSeq" id="WP_087816572.1">
    <property type="nucleotide sequence ID" value="NZ_CBCPKE010000010.1"/>
</dbReference>
<dbReference type="EMBL" id="NHOI01000039">
    <property type="protein sequence ID" value="OVZ81718.1"/>
    <property type="molecule type" value="Genomic_DNA"/>
</dbReference>
<dbReference type="Proteomes" id="UP000196440">
    <property type="component" value="Unassembled WGS sequence"/>
</dbReference>
<sequence>MNNNLLQSTCQTWFDDYNRVTISQGLCQQSISRYYILVMTIIPLLEGLRAHLIIPECQRRIADASVVAEQPDYQRINKNILYTQELPDKATYGVFIKHCVHLITTN</sequence>